<accession>A0A1H9V0Z7</accession>
<keyword evidence="3" id="KW-1185">Reference proteome</keyword>
<organism evidence="2 3">
    <name type="scientific">Lentzea xinjiangensis</name>
    <dbReference type="NCBI Taxonomy" id="402600"/>
    <lineage>
        <taxon>Bacteria</taxon>
        <taxon>Bacillati</taxon>
        <taxon>Actinomycetota</taxon>
        <taxon>Actinomycetes</taxon>
        <taxon>Pseudonocardiales</taxon>
        <taxon>Pseudonocardiaceae</taxon>
        <taxon>Lentzea</taxon>
    </lineage>
</organism>
<evidence type="ECO:0000313" key="2">
    <source>
        <dbReference type="EMBL" id="SES15356.1"/>
    </source>
</evidence>
<feature type="region of interest" description="Disordered" evidence="1">
    <location>
        <begin position="39"/>
        <end position="69"/>
    </location>
</feature>
<proteinExistence type="predicted"/>
<reference evidence="3" key="1">
    <citation type="submission" date="2016-10" db="EMBL/GenBank/DDBJ databases">
        <authorList>
            <person name="Varghese N."/>
            <person name="Submissions S."/>
        </authorList>
    </citation>
    <scope>NUCLEOTIDE SEQUENCE [LARGE SCALE GENOMIC DNA]</scope>
    <source>
        <strain evidence="3">CGMCC 4.3525</strain>
    </source>
</reference>
<dbReference type="AlphaFoldDB" id="A0A1H9V0Z7"/>
<gene>
    <name evidence="2" type="ORF">SAMN05216188_12396</name>
</gene>
<evidence type="ECO:0000256" key="1">
    <source>
        <dbReference type="SAM" id="MobiDB-lite"/>
    </source>
</evidence>
<sequence>MLPTAIWNTAGWVNRIYSAQKELEVHDLDVTFTNGEGYRRDHHQCPARPTPELGVRAVGGRPAKDQTAS</sequence>
<dbReference type="EMBL" id="FOFR01000023">
    <property type="protein sequence ID" value="SES15356.1"/>
    <property type="molecule type" value="Genomic_DNA"/>
</dbReference>
<dbReference type="STRING" id="402600.SAMN05216188_12396"/>
<protein>
    <submittedName>
        <fullName evidence="2">Uncharacterized protein</fullName>
    </submittedName>
</protein>
<name>A0A1H9V0Z7_9PSEU</name>
<evidence type="ECO:0000313" key="3">
    <source>
        <dbReference type="Proteomes" id="UP000199352"/>
    </source>
</evidence>
<dbReference type="Proteomes" id="UP000199352">
    <property type="component" value="Unassembled WGS sequence"/>
</dbReference>